<sequence>MRTAKAGTTSLFAGDGTALLIKALHDFGGKDPATDMADSEEKQL</sequence>
<organism evidence="1 2">
    <name type="scientific">Streptomyces atroolivaceus</name>
    <dbReference type="NCBI Taxonomy" id="66869"/>
    <lineage>
        <taxon>Bacteria</taxon>
        <taxon>Bacillati</taxon>
        <taxon>Actinomycetota</taxon>
        <taxon>Actinomycetes</taxon>
        <taxon>Kitasatosporales</taxon>
        <taxon>Streptomycetaceae</taxon>
        <taxon>Streptomyces</taxon>
    </lineage>
</organism>
<dbReference type="Proteomes" id="UP001595908">
    <property type="component" value="Unassembled WGS sequence"/>
</dbReference>
<accession>A0ABV9VFS5</accession>
<name>A0ABV9VFS5_STRAZ</name>
<keyword evidence="2" id="KW-1185">Reference proteome</keyword>
<protein>
    <submittedName>
        <fullName evidence="1">Uncharacterized protein</fullName>
    </submittedName>
</protein>
<dbReference type="EMBL" id="JBHSJE010000008">
    <property type="protein sequence ID" value="MFC4981649.1"/>
    <property type="molecule type" value="Genomic_DNA"/>
</dbReference>
<dbReference type="RefSeq" id="WP_279626900.1">
    <property type="nucleotide sequence ID" value="NZ_JBHSJE010000008.1"/>
</dbReference>
<gene>
    <name evidence="1" type="ORF">ACFPL4_25370</name>
</gene>
<dbReference type="GeneID" id="96256911"/>
<evidence type="ECO:0000313" key="2">
    <source>
        <dbReference type="Proteomes" id="UP001595908"/>
    </source>
</evidence>
<reference evidence="2" key="1">
    <citation type="journal article" date="2019" name="Int. J. Syst. Evol. Microbiol.">
        <title>The Global Catalogue of Microorganisms (GCM) 10K type strain sequencing project: providing services to taxonomists for standard genome sequencing and annotation.</title>
        <authorList>
            <consortium name="The Broad Institute Genomics Platform"/>
            <consortium name="The Broad Institute Genome Sequencing Center for Infectious Disease"/>
            <person name="Wu L."/>
            <person name="Ma J."/>
        </authorList>
    </citation>
    <scope>NUCLEOTIDE SEQUENCE [LARGE SCALE GENOMIC DNA]</scope>
    <source>
        <strain evidence="2">ICMP 257</strain>
    </source>
</reference>
<comment type="caution">
    <text evidence="1">The sequence shown here is derived from an EMBL/GenBank/DDBJ whole genome shotgun (WGS) entry which is preliminary data.</text>
</comment>
<evidence type="ECO:0000313" key="1">
    <source>
        <dbReference type="EMBL" id="MFC4981649.1"/>
    </source>
</evidence>
<proteinExistence type="predicted"/>